<feature type="region of interest" description="Disordered" evidence="1">
    <location>
        <begin position="218"/>
        <end position="258"/>
    </location>
</feature>
<name>A0A8H7ZXL4_9FUNG</name>
<keyword evidence="4" id="KW-1185">Reference proteome</keyword>
<evidence type="ECO:0000256" key="2">
    <source>
        <dbReference type="SAM" id="Phobius"/>
    </source>
</evidence>
<dbReference type="AlphaFoldDB" id="A0A8H7ZXL4"/>
<feature type="compositionally biased region" description="Basic and acidic residues" evidence="1">
    <location>
        <begin position="224"/>
        <end position="233"/>
    </location>
</feature>
<feature type="transmembrane region" description="Helical" evidence="2">
    <location>
        <begin position="35"/>
        <end position="56"/>
    </location>
</feature>
<feature type="non-terminal residue" evidence="3">
    <location>
        <position position="1"/>
    </location>
</feature>
<dbReference type="Proteomes" id="UP000673691">
    <property type="component" value="Unassembled WGS sequence"/>
</dbReference>
<organism evidence="3 4">
    <name type="scientific">Olpidium bornovanus</name>
    <dbReference type="NCBI Taxonomy" id="278681"/>
    <lineage>
        <taxon>Eukaryota</taxon>
        <taxon>Fungi</taxon>
        <taxon>Fungi incertae sedis</taxon>
        <taxon>Olpidiomycota</taxon>
        <taxon>Olpidiomycotina</taxon>
        <taxon>Olpidiomycetes</taxon>
        <taxon>Olpidiales</taxon>
        <taxon>Olpidiaceae</taxon>
        <taxon>Olpidium</taxon>
    </lineage>
</organism>
<dbReference type="EMBL" id="JAEFCI010004172">
    <property type="protein sequence ID" value="KAG5461119.1"/>
    <property type="molecule type" value="Genomic_DNA"/>
</dbReference>
<keyword evidence="2" id="KW-1133">Transmembrane helix</keyword>
<sequence>TPSAFPVAPPTAVSAPVDVTPPVNWAGASGRPNRLALYIGLSIAALGLICAAALVYHQRSKKKEQNKALAFGAPRQGGGRPTLSSAMAPGGNENRPRTQFRRGSLIVHIRQALGESVQKDPFPGTQSSGGGDPPSSNCELGSSPAAASGEPLPATSAATAPISRPEIVADLADDSPTTRSVDDDKIWQRSPGNAEEETAWRDSVLTLRVTAQGAARPLTGAVRVEGRARRSENNVEQQSTKRARKQSSEREREAERRELELLDGAEKAGQTGGFGKIGRQLKTDGAGPCGKLLFQIFHSKLQNSASEFQFSRASSSSLLLSFSFTLSVVRSALRL</sequence>
<keyword evidence="2" id="KW-0812">Transmembrane</keyword>
<evidence type="ECO:0000313" key="4">
    <source>
        <dbReference type="Proteomes" id="UP000673691"/>
    </source>
</evidence>
<reference evidence="3 4" key="1">
    <citation type="journal article" name="Sci. Rep.">
        <title>Genome-scale phylogenetic analyses confirm Olpidium as the closest living zoosporic fungus to the non-flagellated, terrestrial fungi.</title>
        <authorList>
            <person name="Chang Y."/>
            <person name="Rochon D."/>
            <person name="Sekimoto S."/>
            <person name="Wang Y."/>
            <person name="Chovatia M."/>
            <person name="Sandor L."/>
            <person name="Salamov A."/>
            <person name="Grigoriev I.V."/>
            <person name="Stajich J.E."/>
            <person name="Spatafora J.W."/>
        </authorList>
    </citation>
    <scope>NUCLEOTIDE SEQUENCE [LARGE SCALE GENOMIC DNA]</scope>
    <source>
        <strain evidence="3">S191</strain>
    </source>
</reference>
<evidence type="ECO:0000256" key="1">
    <source>
        <dbReference type="SAM" id="MobiDB-lite"/>
    </source>
</evidence>
<accession>A0A8H7ZXL4</accession>
<feature type="region of interest" description="Disordered" evidence="1">
    <location>
        <begin position="65"/>
        <end position="100"/>
    </location>
</feature>
<comment type="caution">
    <text evidence="3">The sequence shown here is derived from an EMBL/GenBank/DDBJ whole genome shotgun (WGS) entry which is preliminary data.</text>
</comment>
<feature type="compositionally biased region" description="Basic and acidic residues" evidence="1">
    <location>
        <begin position="246"/>
        <end position="258"/>
    </location>
</feature>
<feature type="region of interest" description="Disordered" evidence="1">
    <location>
        <begin position="115"/>
        <end position="199"/>
    </location>
</feature>
<keyword evidence="2" id="KW-0472">Membrane</keyword>
<gene>
    <name evidence="3" type="ORF">BJ554DRAFT_6735</name>
</gene>
<protein>
    <submittedName>
        <fullName evidence="3">Uncharacterized protein</fullName>
    </submittedName>
</protein>
<proteinExistence type="predicted"/>
<evidence type="ECO:0000313" key="3">
    <source>
        <dbReference type="EMBL" id="KAG5461119.1"/>
    </source>
</evidence>